<evidence type="ECO:0000313" key="1">
    <source>
        <dbReference type="EMBL" id="SDR59809.1"/>
    </source>
</evidence>
<dbReference type="STRING" id="157910.SAMN05445850_6971"/>
<accession>A0A1H1KDA6</accession>
<dbReference type="EMBL" id="FNKX01000003">
    <property type="protein sequence ID" value="SDR59809.1"/>
    <property type="molecule type" value="Genomic_DNA"/>
</dbReference>
<sequence length="238" mass="27392">MKRALEALREGKAVASSALEDYLSSAAADFEGLRIVKQTGMEFDDQVVTSLEAFLPVRDELLEVIQAVARYQPSDENLRKIHRFFEELLAYYAPPPTVMQWTDTDFDNFVFISYELFLHTLAIFIDAERFEQARSLIATDFYVGRNRGFGNRSMVASNSFDGELKSLQMRNSRLKLGRQSVQADLLRERCKSGLVRFESLAQADIVLYIYFKRQPDSWWYPQTSFFLGWSVKSVGGCR</sequence>
<dbReference type="AlphaFoldDB" id="A0A1H1KDA6"/>
<dbReference type="RefSeq" id="WP_143037299.1">
    <property type="nucleotide sequence ID" value="NZ_FNKX01000003.1"/>
</dbReference>
<name>A0A1H1KDA6_9BURK</name>
<evidence type="ECO:0000313" key="2">
    <source>
        <dbReference type="Proteomes" id="UP000199365"/>
    </source>
</evidence>
<protein>
    <submittedName>
        <fullName evidence="1">Uncharacterized protein</fullName>
    </submittedName>
</protein>
<proteinExistence type="predicted"/>
<reference evidence="2" key="1">
    <citation type="submission" date="2016-10" db="EMBL/GenBank/DDBJ databases">
        <authorList>
            <person name="Varghese N."/>
            <person name="Submissions S."/>
        </authorList>
    </citation>
    <scope>NUCLEOTIDE SEQUENCE [LARGE SCALE GENOMIC DNA]</scope>
    <source>
        <strain evidence="2">DUS833</strain>
    </source>
</reference>
<gene>
    <name evidence="1" type="ORF">SAMN05445850_6971</name>
</gene>
<keyword evidence="2" id="KW-1185">Reference proteome</keyword>
<dbReference type="Proteomes" id="UP000199365">
    <property type="component" value="Unassembled WGS sequence"/>
</dbReference>
<organism evidence="1 2">
    <name type="scientific">Paraburkholderia tuberum</name>
    <dbReference type="NCBI Taxonomy" id="157910"/>
    <lineage>
        <taxon>Bacteria</taxon>
        <taxon>Pseudomonadati</taxon>
        <taxon>Pseudomonadota</taxon>
        <taxon>Betaproteobacteria</taxon>
        <taxon>Burkholderiales</taxon>
        <taxon>Burkholderiaceae</taxon>
        <taxon>Paraburkholderia</taxon>
    </lineage>
</organism>